<protein>
    <submittedName>
        <fullName evidence="2">Uncharacterized protein</fullName>
    </submittedName>
</protein>
<keyword evidence="1" id="KW-1133">Transmembrane helix</keyword>
<keyword evidence="1" id="KW-0812">Transmembrane</keyword>
<reference evidence="2" key="1">
    <citation type="submission" date="2020-11" db="EMBL/GenBank/DDBJ databases">
        <title>Novosphingobium aureum sp. nov., a marine bacterium isolated from sediment of a salt flat.</title>
        <authorList>
            <person name="Yoo Y."/>
            <person name="Kim J.-J."/>
        </authorList>
    </citation>
    <scope>NUCLEOTIDE SEQUENCE</scope>
    <source>
        <strain evidence="2">YJ-S2-02</strain>
    </source>
</reference>
<organism evidence="2 3">
    <name type="scientific">Novosphingobium aureum</name>
    <dbReference type="NCBI Taxonomy" id="2792964"/>
    <lineage>
        <taxon>Bacteria</taxon>
        <taxon>Pseudomonadati</taxon>
        <taxon>Pseudomonadota</taxon>
        <taxon>Alphaproteobacteria</taxon>
        <taxon>Sphingomonadales</taxon>
        <taxon>Sphingomonadaceae</taxon>
        <taxon>Novosphingobium</taxon>
    </lineage>
</organism>
<dbReference type="AlphaFoldDB" id="A0A931MK98"/>
<dbReference type="EMBL" id="JADZGI010000001">
    <property type="protein sequence ID" value="MBH0112270.1"/>
    <property type="molecule type" value="Genomic_DNA"/>
</dbReference>
<keyword evidence="3" id="KW-1185">Reference proteome</keyword>
<gene>
    <name evidence="2" type="ORF">I5E68_04785</name>
</gene>
<evidence type="ECO:0000256" key="1">
    <source>
        <dbReference type="SAM" id="Phobius"/>
    </source>
</evidence>
<evidence type="ECO:0000313" key="3">
    <source>
        <dbReference type="Proteomes" id="UP000617634"/>
    </source>
</evidence>
<keyword evidence="1" id="KW-0472">Membrane</keyword>
<accession>A0A931MK98</accession>
<name>A0A931MK98_9SPHN</name>
<dbReference type="Proteomes" id="UP000617634">
    <property type="component" value="Unassembled WGS sequence"/>
</dbReference>
<feature type="transmembrane region" description="Helical" evidence="1">
    <location>
        <begin position="69"/>
        <end position="88"/>
    </location>
</feature>
<proteinExistence type="predicted"/>
<evidence type="ECO:0000313" key="2">
    <source>
        <dbReference type="EMBL" id="MBH0112270.1"/>
    </source>
</evidence>
<comment type="caution">
    <text evidence="2">The sequence shown here is derived from an EMBL/GenBank/DDBJ whole genome shotgun (WGS) entry which is preliminary data.</text>
</comment>
<sequence length="89" mass="9676">MIAIGLAIAYFVFAMLAMGECLPRDGSVEMQTCDAVKRREFWLYPCLVGALLIVATWAQIRGAVWGRMIGLICGVAAAMLLVLIEAILD</sequence>
<feature type="transmembrane region" description="Helical" evidence="1">
    <location>
        <begin position="41"/>
        <end position="60"/>
    </location>
</feature>